<dbReference type="OrthoDB" id="1906229at2759"/>
<reference evidence="2" key="2">
    <citation type="submission" date="2022-03" db="EMBL/GenBank/DDBJ databases">
        <title>Draft title - Genomic analysis of global carrot germplasm unveils the trajectory of domestication and the origin of high carotenoid orange carrot.</title>
        <authorList>
            <person name="Iorizzo M."/>
            <person name="Ellison S."/>
            <person name="Senalik D."/>
            <person name="Macko-Podgorni A."/>
            <person name="Grzebelus D."/>
            <person name="Bostan H."/>
            <person name="Rolling W."/>
            <person name="Curaba J."/>
            <person name="Simon P."/>
        </authorList>
    </citation>
    <scope>NUCLEOTIDE SEQUENCE</scope>
    <source>
        <tissue evidence="2">Leaf</tissue>
    </source>
</reference>
<dbReference type="GO" id="GO:0080188">
    <property type="term" value="P:gene silencing by siRNA-directed DNA methylation"/>
    <property type="evidence" value="ECO:0007669"/>
    <property type="project" value="EnsemblPlants"/>
</dbReference>
<dbReference type="InterPro" id="IPR036319">
    <property type="entry name" value="RDM1_sf"/>
</dbReference>
<name>A0A175YA21_DAUCS</name>
<organism evidence="2 3">
    <name type="scientific">Daucus carota subsp. sativus</name>
    <name type="common">Carrot</name>
    <dbReference type="NCBI Taxonomy" id="79200"/>
    <lineage>
        <taxon>Eukaryota</taxon>
        <taxon>Viridiplantae</taxon>
        <taxon>Streptophyta</taxon>
        <taxon>Embryophyta</taxon>
        <taxon>Tracheophyta</taxon>
        <taxon>Spermatophyta</taxon>
        <taxon>Magnoliopsida</taxon>
        <taxon>eudicotyledons</taxon>
        <taxon>Gunneridae</taxon>
        <taxon>Pentapetalae</taxon>
        <taxon>asterids</taxon>
        <taxon>campanulids</taxon>
        <taxon>Apiales</taxon>
        <taxon>Apiaceae</taxon>
        <taxon>Apioideae</taxon>
        <taxon>Scandiceae</taxon>
        <taxon>Daucinae</taxon>
        <taxon>Daucus</taxon>
        <taxon>Daucus sect. Daucus</taxon>
    </lineage>
</organism>
<dbReference type="PANTHER" id="PTHR36366:SF1">
    <property type="entry name" value="PROTEIN RDM1"/>
    <property type="match status" value="1"/>
</dbReference>
<dbReference type="PANTHER" id="PTHR36366">
    <property type="entry name" value="PROTEIN RDM1"/>
    <property type="match status" value="1"/>
</dbReference>
<reference evidence="2" key="1">
    <citation type="journal article" date="2016" name="Nat. Genet.">
        <title>A high-quality carrot genome assembly provides new insights into carotenoid accumulation and asterid genome evolution.</title>
        <authorList>
            <person name="Iorizzo M."/>
            <person name="Ellison S."/>
            <person name="Senalik D."/>
            <person name="Zeng P."/>
            <person name="Satapoomin P."/>
            <person name="Huang J."/>
            <person name="Bowman M."/>
            <person name="Iovene M."/>
            <person name="Sanseverino W."/>
            <person name="Cavagnaro P."/>
            <person name="Yildiz M."/>
            <person name="Macko-Podgorni A."/>
            <person name="Moranska E."/>
            <person name="Grzebelus E."/>
            <person name="Grzebelus D."/>
            <person name="Ashrafi H."/>
            <person name="Zheng Z."/>
            <person name="Cheng S."/>
            <person name="Spooner D."/>
            <person name="Van Deynze A."/>
            <person name="Simon P."/>
        </authorList>
    </citation>
    <scope>NUCLEOTIDE SEQUENCE</scope>
    <source>
        <tissue evidence="2">Leaf</tissue>
    </source>
</reference>
<dbReference type="SUPFAM" id="SSF109920">
    <property type="entry name" value="Hypothetical protein At3g22680"/>
    <property type="match status" value="1"/>
</dbReference>
<evidence type="ECO:0000313" key="2">
    <source>
        <dbReference type="EMBL" id="WOG86383.1"/>
    </source>
</evidence>
<dbReference type="GO" id="GO:0000419">
    <property type="term" value="C:RNA polymerase V complex"/>
    <property type="evidence" value="ECO:0007669"/>
    <property type="project" value="EnsemblPlants"/>
</dbReference>
<dbReference type="InterPro" id="IPR015270">
    <property type="entry name" value="RDM1_plant"/>
</dbReference>
<dbReference type="Pfam" id="PF09187">
    <property type="entry name" value="RdDM_RDM1"/>
    <property type="match status" value="1"/>
</dbReference>
<feature type="region of interest" description="Disordered" evidence="1">
    <location>
        <begin position="1"/>
        <end position="40"/>
    </location>
</feature>
<dbReference type="OMA" id="QCTSHIH"/>
<keyword evidence="3" id="KW-1185">Reference proteome</keyword>
<dbReference type="AlphaFoldDB" id="A0A175YA21"/>
<accession>A0A175YA21</accession>
<dbReference type="GO" id="GO:0030422">
    <property type="term" value="P:siRNA processing"/>
    <property type="evidence" value="ECO:0007669"/>
    <property type="project" value="EnsemblPlants"/>
</dbReference>
<feature type="compositionally biased region" description="Low complexity" evidence="1">
    <location>
        <begin position="10"/>
        <end position="19"/>
    </location>
</feature>
<protein>
    <submittedName>
        <fullName evidence="2">Uncharacterized protein</fullName>
    </submittedName>
</protein>
<dbReference type="Gene3D" id="1.20.120.690">
    <property type="entry name" value="RDM1 protein domain"/>
    <property type="match status" value="1"/>
</dbReference>
<gene>
    <name evidence="2" type="ORF">DCAR_0205586</name>
</gene>
<dbReference type="Gramene" id="KZM80363">
    <property type="protein sequence ID" value="KZM80363"/>
    <property type="gene ID" value="DCAR_031726"/>
</dbReference>
<proteinExistence type="predicted"/>
<dbReference type="EMBL" id="CP093344">
    <property type="protein sequence ID" value="WOG86383.1"/>
    <property type="molecule type" value="Genomic_DNA"/>
</dbReference>
<dbReference type="Proteomes" id="UP000077755">
    <property type="component" value="Chromosome 2"/>
</dbReference>
<sequence>MTRNSPMAVDISSDDSCSATDDDECRSSKRPRPNGAIDQPSRELTFEGTVVKRAEMYQEYMKQLPIPINRPSVLPCTTWQGLAKSIKQFYGQPLHYLTNICLKKWDQLRIGSEDEHQPLHTIIHPSKAEISIWCVEEVHRRTTSNHKLSKLWLADPTHNAYIDPNRG</sequence>
<evidence type="ECO:0000313" key="3">
    <source>
        <dbReference type="Proteomes" id="UP000077755"/>
    </source>
</evidence>
<evidence type="ECO:0000256" key="1">
    <source>
        <dbReference type="SAM" id="MobiDB-lite"/>
    </source>
</evidence>